<feature type="transmembrane region" description="Helical" evidence="1">
    <location>
        <begin position="14"/>
        <end position="36"/>
    </location>
</feature>
<keyword evidence="1" id="KW-0812">Transmembrane</keyword>
<gene>
    <name evidence="2" type="ORF">HPBE_LOCUS12455</name>
</gene>
<dbReference type="AlphaFoldDB" id="A0A3P7YW47"/>
<keyword evidence="1" id="KW-0472">Membrane</keyword>
<dbReference type="Proteomes" id="UP000050761">
    <property type="component" value="Unassembled WGS sequence"/>
</dbReference>
<evidence type="ECO:0000256" key="1">
    <source>
        <dbReference type="SAM" id="Phobius"/>
    </source>
</evidence>
<evidence type="ECO:0000313" key="4">
    <source>
        <dbReference type="WBParaSite" id="HPBE_0001245101-mRNA-1"/>
    </source>
</evidence>
<organism evidence="2">
    <name type="scientific">Heligmosomoides polygyrus</name>
    <name type="common">Parasitic roundworm</name>
    <dbReference type="NCBI Taxonomy" id="6339"/>
    <lineage>
        <taxon>Eukaryota</taxon>
        <taxon>Metazoa</taxon>
        <taxon>Ecdysozoa</taxon>
        <taxon>Nematoda</taxon>
        <taxon>Chromadorea</taxon>
        <taxon>Rhabditida</taxon>
        <taxon>Rhabditina</taxon>
        <taxon>Rhabditomorpha</taxon>
        <taxon>Strongyloidea</taxon>
        <taxon>Heligmosomidae</taxon>
        <taxon>Heligmosomoides</taxon>
    </lineage>
</organism>
<evidence type="ECO:0000313" key="2">
    <source>
        <dbReference type="EMBL" id="VDO92250.1"/>
    </source>
</evidence>
<dbReference type="WBParaSite" id="HPBE_0001245101-mRNA-1">
    <property type="protein sequence ID" value="HPBE_0001245101-mRNA-1"/>
    <property type="gene ID" value="HPBE_0001245101"/>
</dbReference>
<feature type="transmembrane region" description="Helical" evidence="1">
    <location>
        <begin position="203"/>
        <end position="230"/>
    </location>
</feature>
<protein>
    <submittedName>
        <fullName evidence="4">G_PROTEIN_RECEP_F1_2 domain-containing protein</fullName>
    </submittedName>
</protein>
<accession>A0A3P7YW47</accession>
<feature type="transmembrane region" description="Helical" evidence="1">
    <location>
        <begin position="250"/>
        <end position="270"/>
    </location>
</feature>
<reference evidence="2 3" key="1">
    <citation type="submission" date="2018-11" db="EMBL/GenBank/DDBJ databases">
        <authorList>
            <consortium name="Pathogen Informatics"/>
        </authorList>
    </citation>
    <scope>NUCLEOTIDE SEQUENCE [LARGE SCALE GENOMIC DNA]</scope>
</reference>
<feature type="transmembrane region" description="Helical" evidence="1">
    <location>
        <begin position="124"/>
        <end position="142"/>
    </location>
</feature>
<dbReference type="OrthoDB" id="5874313at2759"/>
<keyword evidence="1" id="KW-1133">Transmembrane helix</keyword>
<reference evidence="4" key="2">
    <citation type="submission" date="2019-09" db="UniProtKB">
        <authorList>
            <consortium name="WormBaseParasite"/>
        </authorList>
    </citation>
    <scope>IDENTIFICATION</scope>
</reference>
<sequence length="305" mass="34829">MVVDPNTVWDILQYANNAVVFVMSLLPHMTILFGVIYYNSSLNQYQHLIITQSTIDAIAITFCFLANKRISLNGAFVLGHVFLSFKRWEGRYLLFVEYMMESLEASIIAVFNIHRALIFLRPSYIRRFYALVTPCIIAFSLFDAYQKAFMLFGPDLSYCFTYLPFFIALGVAITCYFLLKTYFKTYGCSDKVRVLQSKLTTGLLLQILVHIAVLLLSIMSYPLFVTVQAASNKQTALTVVTYYRIVSDMIASWNTVFTAFVLRWSIAGFLKDRRRSSEASTKGILISSSVISSSDIDQRRVSYHT</sequence>
<dbReference type="EMBL" id="UZAH01027507">
    <property type="protein sequence ID" value="VDO92250.1"/>
    <property type="molecule type" value="Genomic_DNA"/>
</dbReference>
<proteinExistence type="predicted"/>
<evidence type="ECO:0000313" key="3">
    <source>
        <dbReference type="Proteomes" id="UP000050761"/>
    </source>
</evidence>
<feature type="transmembrane region" description="Helical" evidence="1">
    <location>
        <begin position="162"/>
        <end position="183"/>
    </location>
</feature>
<name>A0A3P7YW47_HELPZ</name>
<keyword evidence="3" id="KW-1185">Reference proteome</keyword>